<dbReference type="InterPro" id="IPR002018">
    <property type="entry name" value="CarbesteraseB"/>
</dbReference>
<keyword evidence="3" id="KW-0378">Hydrolase</keyword>
<proteinExistence type="inferred from homology"/>
<accession>A0A7R9EK06</accession>
<keyword evidence="4" id="KW-0325">Glycoprotein</keyword>
<dbReference type="PANTHER" id="PTHR43142">
    <property type="entry name" value="CARBOXYLIC ESTER HYDROLASE"/>
    <property type="match status" value="1"/>
</dbReference>
<dbReference type="PANTHER" id="PTHR43142:SF1">
    <property type="entry name" value="CARBOXYLIC ESTER HYDROLASE"/>
    <property type="match status" value="1"/>
</dbReference>
<feature type="region of interest" description="Disordered" evidence="5">
    <location>
        <begin position="256"/>
        <end position="275"/>
    </location>
</feature>
<organism evidence="7">
    <name type="scientific">Timema monikensis</name>
    <dbReference type="NCBI Taxonomy" id="170555"/>
    <lineage>
        <taxon>Eukaryota</taxon>
        <taxon>Metazoa</taxon>
        <taxon>Ecdysozoa</taxon>
        <taxon>Arthropoda</taxon>
        <taxon>Hexapoda</taxon>
        <taxon>Insecta</taxon>
        <taxon>Pterygota</taxon>
        <taxon>Neoptera</taxon>
        <taxon>Polyneoptera</taxon>
        <taxon>Phasmatodea</taxon>
        <taxon>Timematodea</taxon>
        <taxon>Timematoidea</taxon>
        <taxon>Timematidae</taxon>
        <taxon>Timema</taxon>
    </lineage>
</organism>
<feature type="region of interest" description="Disordered" evidence="5">
    <location>
        <begin position="430"/>
        <end position="460"/>
    </location>
</feature>
<gene>
    <name evidence="7" type="ORF">TMSB3V08_LOCUS11044</name>
</gene>
<evidence type="ECO:0000256" key="2">
    <source>
        <dbReference type="ARBA" id="ARBA00022487"/>
    </source>
</evidence>
<reference evidence="7" key="1">
    <citation type="submission" date="2020-11" db="EMBL/GenBank/DDBJ databases">
        <authorList>
            <person name="Tran Van P."/>
        </authorList>
    </citation>
    <scope>NUCLEOTIDE SEQUENCE</scope>
</reference>
<feature type="domain" description="Carboxylesterase type B" evidence="6">
    <location>
        <begin position="32"/>
        <end position="223"/>
    </location>
</feature>
<dbReference type="Gene3D" id="3.40.50.1820">
    <property type="entry name" value="alpha/beta hydrolase"/>
    <property type="match status" value="1"/>
</dbReference>
<evidence type="ECO:0000256" key="5">
    <source>
        <dbReference type="SAM" id="MobiDB-lite"/>
    </source>
</evidence>
<dbReference type="AlphaFoldDB" id="A0A7R9EK06"/>
<sequence>MDNADAVFCVQDSIRQSSLTFVPGLEYDVPGEDKFLTDHPFNLLKEGKVNYVPHIIGVNLREGKMFAGDPDEDYWVDLEDDIEKLVPPELGLEKESTESLEVAAKVRRFFFGDSPFNDNAILALIDIVGDLTINVGVYEIAKLLTLSPEPVYFYHFVYEGGFYFMEPLTKMLPMANVEGPTHTDEIGYIFYQPEEIEGSPDDLKVRENLVKLWSNFAKTGTASYYPFGLYALSTNYANGLGIGKVELEEVNPHLPGGRVENHLGKITPSSPDRDSNLDLPVLSSRAQHDKRVSQLRHRETGTEVKWTPISASSFPYLSIDTELKMEENFEKENMQLWNEIGYHSVDNRLNKEEVSPHLLGRRVENYFEKATSSSPERDSNLDLPVLGGLVQHETSALVNYATECRHASEATPHRGFIIIAHLSRASVGTPERRLYKDDREPRADGVFLTGSSKVRSQSAP</sequence>
<dbReference type="EMBL" id="OB797512">
    <property type="protein sequence ID" value="CAD7434392.1"/>
    <property type="molecule type" value="Genomic_DNA"/>
</dbReference>
<evidence type="ECO:0000256" key="3">
    <source>
        <dbReference type="ARBA" id="ARBA00022801"/>
    </source>
</evidence>
<name>A0A7R9EK06_9NEOP</name>
<dbReference type="SUPFAM" id="SSF53474">
    <property type="entry name" value="alpha/beta-Hydrolases"/>
    <property type="match status" value="1"/>
</dbReference>
<evidence type="ECO:0000259" key="6">
    <source>
        <dbReference type="Pfam" id="PF00135"/>
    </source>
</evidence>
<feature type="compositionally biased region" description="Basic and acidic residues" evidence="5">
    <location>
        <begin position="430"/>
        <end position="443"/>
    </location>
</feature>
<keyword evidence="2" id="KW-0719">Serine esterase</keyword>
<evidence type="ECO:0000256" key="1">
    <source>
        <dbReference type="ARBA" id="ARBA00005964"/>
    </source>
</evidence>
<dbReference type="InterPro" id="IPR029058">
    <property type="entry name" value="AB_hydrolase_fold"/>
</dbReference>
<comment type="similarity">
    <text evidence="1">Belongs to the type-B carboxylesterase/lipase family.</text>
</comment>
<evidence type="ECO:0000313" key="7">
    <source>
        <dbReference type="EMBL" id="CAD7434392.1"/>
    </source>
</evidence>
<evidence type="ECO:0000256" key="4">
    <source>
        <dbReference type="ARBA" id="ARBA00023180"/>
    </source>
</evidence>
<dbReference type="GO" id="GO:0052689">
    <property type="term" value="F:carboxylic ester hydrolase activity"/>
    <property type="evidence" value="ECO:0007669"/>
    <property type="project" value="UniProtKB-KW"/>
</dbReference>
<feature type="compositionally biased region" description="Polar residues" evidence="5">
    <location>
        <begin position="449"/>
        <end position="460"/>
    </location>
</feature>
<dbReference type="Pfam" id="PF00135">
    <property type="entry name" value="COesterase"/>
    <property type="match status" value="1"/>
</dbReference>
<protein>
    <recommendedName>
        <fullName evidence="6">Carboxylesterase type B domain-containing protein</fullName>
    </recommendedName>
</protein>